<feature type="compositionally biased region" description="Low complexity" evidence="7">
    <location>
        <begin position="28"/>
        <end position="45"/>
    </location>
</feature>
<dbReference type="InterPro" id="IPR006047">
    <property type="entry name" value="GH13_cat_dom"/>
</dbReference>
<dbReference type="Pfam" id="PF00128">
    <property type="entry name" value="Alpha-amylase"/>
    <property type="match status" value="1"/>
</dbReference>
<dbReference type="InterPro" id="IPR017853">
    <property type="entry name" value="GH"/>
</dbReference>
<dbReference type="GO" id="GO:0005975">
    <property type="term" value="P:carbohydrate metabolic process"/>
    <property type="evidence" value="ECO:0007669"/>
    <property type="project" value="InterPro"/>
</dbReference>
<dbReference type="GO" id="GO:0046872">
    <property type="term" value="F:metal ion binding"/>
    <property type="evidence" value="ECO:0007669"/>
    <property type="project" value="UniProtKB-KW"/>
</dbReference>
<evidence type="ECO:0000259" key="9">
    <source>
        <dbReference type="SMART" id="SM00642"/>
    </source>
</evidence>
<evidence type="ECO:0000256" key="5">
    <source>
        <dbReference type="ARBA" id="ARBA00022723"/>
    </source>
</evidence>
<dbReference type="SUPFAM" id="SSF51445">
    <property type="entry name" value="(Trans)glycosidases"/>
    <property type="match status" value="1"/>
</dbReference>
<keyword evidence="5" id="KW-0479">Metal-binding</keyword>
<feature type="compositionally biased region" description="Basic and acidic residues" evidence="7">
    <location>
        <begin position="2262"/>
        <end position="2278"/>
    </location>
</feature>
<dbReference type="SUPFAM" id="SSF103511">
    <property type="entry name" value="Chlorophyll a-b binding protein"/>
    <property type="match status" value="2"/>
</dbReference>
<name>A0A1Q9D6V9_SYMMI</name>
<evidence type="ECO:0000256" key="2">
    <source>
        <dbReference type="ARBA" id="ARBA00004229"/>
    </source>
</evidence>
<evidence type="ECO:0000256" key="4">
    <source>
        <dbReference type="ARBA" id="ARBA00022640"/>
    </source>
</evidence>
<sequence>MAPSTWAAAAAALAAPAMAFVPGQSQGSLRASRNPSAPASTASSASSASTFSTASGAWATAGLATAAVVAGATAFRARPAPRRVDRNVVGVCLPLTDKFDPLDLGSTDAKMERYTAVEIKHGRVAMIATVGYIMPEIFRFPGCEDFKHGLGAFESIPLEGWIQLLALVGAHEVLVKPREGGLGSFDFGLGTELLDGIDEEELERKQTSERNNGRLAMVAILGLMWQDGTFSEPPLSYMNRYGFWGEPVQFVVSHIANCQSFAGSYVDNGGLCALPRGRTSMQAVQKLSEGVWVENETYPKEMEMSPSVPFLRYPQVLKGWVGEEKGFDPLGVTDALPVYWVREAELKHGRICMLATVGWIATDLGARFPGEKFQSVANSIEAHDKMVEAGYMLPFLGAVGTFELFSLWLFFQSWPIGDGINREAGDYWLGKQFLPKDPAKEKDMRLKELENGRLAMFAFSGIVTQVLDLGVMITDEDWQQSNTNDAVQAFRKRGETEEKRRRYDWLPWEVRNAADGLGPPLNFEKPVHSFDMFSLGVLALHLTIGRTEARQRLSEMEHAGAGKDLKAVEAMVIDTSMLGLDPHVHCRMLGPAASRPTPSDVVKSIEAQLLQPQKLPSVMRPHSGAPPMVQRVLRGNLIPQSTCFSMKMQGRLHMQLLLQLLIANVASAICPSGECRATSEADVELAEADELAAMDFQLLQTKVQHEMIHMEAHAASAIPKKVVSGEGGVCWSEEDCCSEDADEAYCPLFCKAGTEIDTHNAKGWEVKGQCMKKWPGYCREDEQCKTISHAKGESGEPTYIGNSICFRSAGSLDGTCRNDTLCETMSCGRGTCRWGKCTCDFGVGGDLCDKSTEAFAFLFYGNSSENLISVRVLVKSMRAAGANQDILAIVPKNMVDKTPKQHLEILVRDGVKIYYTDPIPMPAVMDSDPVIHQRWSGVMNKFAVWRMTEYSQVALMDTDMVFDVDAESPGKIFSECSAPICAVRDGDSRFMNAGVMVVTPSSQRLAHILQVLADEQHHFAMPEQSFLTQYCKNKKFKMKLQFLDKKWNSCVGGGMLHNIGWESTGYNVLHSCSWTGKPPNMKMCFPGKCSSNEEWHTVLVWQFYHMQVDSCIRHEDANACNGHRNQCQWCGKYCGTNEIACNKKLFNQTYIKDKDEPDIQEASRLGALTRSVWDMPDNTSQQEWNNLPTGSWAWPQVAMYQILIDRFATTKPKHCEKLNEYCGGSIPGIMDKVSYLEELGVDGIVLSPIVDQMPHGYHGYWTKDLTKVNPAYGTEEDVREMVILLHERKMKVIVDVNMNHAGSQKINASNPRDVSLLKPFDKPEHYHSDNCSLIHDSDYERGSYFLEHCKLYGLPDFNHENPVVWQGLMQWVRDHVDKYGFDGIRVDAARHINRNFLNHIPETGPPIPAYYEVVNTDMAYVSAYATGDYGAVYNYPLYFVLKDIFVPGPKQKPMSALGDWIVKQSPKAQGRLMLNFLDNNDLPRFLYRIGEGGGVAEATMVALYHNALLAMMGMEGLPAILFGSEQNARGRLNYSDPLKVDNWRQPLWHHGYNTSTSTYQLIKKVLWVRQRTNGLHAFKSIPVYMDHQVLVWARGPAIFAVSNAGQPSKIPSQRVLWDNATAGLGPYGTPSLVCNILDEYPLKDCGVLVPGNISRLHLTSDPKLYVPKEYITEYLSFLKIRKKEGDRVSEETKHDPAVLPFTMWKAMPEPPKIQIQAQKRLPRSWRPGTVTLNGNPSWVWHTFPQLPPHLDKWGPPLGMPVPHVISGSLKDACFFLGPGEKDGALYARRKDNRTYVLCPDSPEFCPRVINDQVNLTKLREHSQKVGLPKREFPVLHLTFDVWYGVYHMLVSALPSIAPRLDMLRNGTMELFIHAGHNFVGQILSVLGVEGNILRPTSLTEAFHFCAPEIHFDLSTRPQYPRFEFSVPYLAEFRRNLLSMDDWMDESNRPCRLKNRGHIVVLSRGHSSRALGNEDEMVQALKTLGRHVEVVTPDPKNFLHTLQALSRAEILLGAHGANMANMIFAPDGMKVVEIVPQVPFKMQDYHFWDLAAALNFTYLPVGDKVMPNEYDHQLAADPMTEDKAVLSMHVDIEEFADYVWLLLIAFKHFLGEGLDLQLAAVTATRISRPTGDGDAGFTDHTTHEWHRLRFVRAFATCLVAGVGPGLAVGDAKCLNKAVRPPGQLCPEVTLSRTKSDSWQAPAVEEPTREPPAPPPGVALLHLVGPPQPQQLLRPPLEPNGTHLHPKDLALDHAGSASNGHFRHGADDPDPLHREPRVPKKGFGEDLLRASAPGAAALPPGPLRGAAAKSIPRERCREDHRSSSYEYSESYDENDAPPLRGAQANPVARSRSQDSPMRNPDSFRADEQVWQRWSRRSRSPKVRRSPRRLVSASSRDREPGAALLRALRQCRSNFASWNGQVKLPEGRSCHWILRFPLEETSNRGEAERGRRHGEG</sequence>
<dbReference type="Pfam" id="PF04577">
    <property type="entry name" value="Glyco_transf_61"/>
    <property type="match status" value="1"/>
</dbReference>
<proteinExistence type="predicted"/>
<dbReference type="InterPro" id="IPR049625">
    <property type="entry name" value="Glyco_transf_61_cat"/>
</dbReference>
<dbReference type="InterPro" id="IPR022796">
    <property type="entry name" value="Chloroa_b-bind"/>
</dbReference>
<accession>A0A1Q9D6V9</accession>
<gene>
    <name evidence="10" type="ORF">AK812_SmicGene27426</name>
</gene>
<dbReference type="GO" id="GO:0016787">
    <property type="term" value="F:hydrolase activity"/>
    <property type="evidence" value="ECO:0007669"/>
    <property type="project" value="UniProtKB-KW"/>
</dbReference>
<dbReference type="InterPro" id="IPR029044">
    <property type="entry name" value="Nucleotide-diphossugar_trans"/>
</dbReference>
<dbReference type="OrthoDB" id="406309at2759"/>
<comment type="subcellular location">
    <subcellularLocation>
        <location evidence="2">Plastid</location>
        <location evidence="2">Chloroplast</location>
    </subcellularLocation>
</comment>
<dbReference type="PANTHER" id="PTHR10357">
    <property type="entry name" value="ALPHA-AMYLASE FAMILY MEMBER"/>
    <property type="match status" value="1"/>
</dbReference>
<evidence type="ECO:0000256" key="1">
    <source>
        <dbReference type="ARBA" id="ARBA00001913"/>
    </source>
</evidence>
<feature type="signal peptide" evidence="8">
    <location>
        <begin position="1"/>
        <end position="19"/>
    </location>
</feature>
<feature type="chain" id="PRO_5012954791" evidence="8">
    <location>
        <begin position="20"/>
        <end position="2453"/>
    </location>
</feature>
<comment type="cofactor">
    <cofactor evidence="1">
        <name>Ca(2+)</name>
        <dbReference type="ChEBI" id="CHEBI:29108"/>
    </cofactor>
</comment>
<feature type="compositionally biased region" description="Basic residues" evidence="7">
    <location>
        <begin position="2371"/>
        <end position="2385"/>
    </location>
</feature>
<keyword evidence="3" id="KW-0150">Chloroplast</keyword>
<dbReference type="SMART" id="SM00642">
    <property type="entry name" value="Aamy"/>
    <property type="match status" value="1"/>
</dbReference>
<evidence type="ECO:0000256" key="8">
    <source>
        <dbReference type="SAM" id="SignalP"/>
    </source>
</evidence>
<keyword evidence="6 8" id="KW-0732">Signal</keyword>
<dbReference type="GO" id="GO:0009507">
    <property type="term" value="C:chloroplast"/>
    <property type="evidence" value="ECO:0007669"/>
    <property type="project" value="UniProtKB-SubCell"/>
</dbReference>
<feature type="region of interest" description="Disordered" evidence="7">
    <location>
        <begin position="2183"/>
        <end position="2278"/>
    </location>
</feature>
<evidence type="ECO:0000313" key="11">
    <source>
        <dbReference type="Proteomes" id="UP000186817"/>
    </source>
</evidence>
<feature type="region of interest" description="Disordered" evidence="7">
    <location>
        <begin position="25"/>
        <end position="45"/>
    </location>
</feature>
<dbReference type="Gene3D" id="3.20.20.80">
    <property type="entry name" value="Glycosidases"/>
    <property type="match status" value="1"/>
</dbReference>
<dbReference type="Gene3D" id="1.10.3460.10">
    <property type="entry name" value="Chlorophyll a/b binding protein domain"/>
    <property type="match status" value="2"/>
</dbReference>
<keyword evidence="4" id="KW-0934">Plastid</keyword>
<dbReference type="Gene3D" id="3.90.550.10">
    <property type="entry name" value="Spore Coat Polysaccharide Biosynthesis Protein SpsA, Chain A"/>
    <property type="match status" value="1"/>
</dbReference>
<comment type="caution">
    <text evidence="10">The sequence shown here is derived from an EMBL/GenBank/DDBJ whole genome shotgun (WGS) entry which is preliminary data.</text>
</comment>
<dbReference type="Pfam" id="PF00504">
    <property type="entry name" value="Chloroa_b-bind"/>
    <property type="match status" value="2"/>
</dbReference>
<reference evidence="10 11" key="1">
    <citation type="submission" date="2016-02" db="EMBL/GenBank/DDBJ databases">
        <title>Genome analysis of coral dinoflagellate symbionts highlights evolutionary adaptations to a symbiotic lifestyle.</title>
        <authorList>
            <person name="Aranda M."/>
            <person name="Li Y."/>
            <person name="Liew Y.J."/>
            <person name="Baumgarten S."/>
            <person name="Simakov O."/>
            <person name="Wilson M."/>
            <person name="Piel J."/>
            <person name="Ashoor H."/>
            <person name="Bougouffa S."/>
            <person name="Bajic V.B."/>
            <person name="Ryu T."/>
            <person name="Ravasi T."/>
            <person name="Bayer T."/>
            <person name="Micklem G."/>
            <person name="Kim H."/>
            <person name="Bhak J."/>
            <person name="Lajeunesse T.C."/>
            <person name="Voolstra C.R."/>
        </authorList>
    </citation>
    <scope>NUCLEOTIDE SEQUENCE [LARGE SCALE GENOMIC DNA]</scope>
    <source>
        <strain evidence="10 11">CCMP2467</strain>
    </source>
</reference>
<protein>
    <submittedName>
        <fullName evidence="10">Putative glycosyl hydrolase C11E10.09c</fullName>
    </submittedName>
</protein>
<feature type="compositionally biased region" description="Basic and acidic residues" evidence="7">
    <location>
        <begin position="2309"/>
        <end position="2321"/>
    </location>
</feature>
<dbReference type="PANTHER" id="PTHR10357:SF215">
    <property type="entry name" value="ALPHA-AMYLASE 1"/>
    <property type="match status" value="1"/>
</dbReference>
<evidence type="ECO:0000313" key="10">
    <source>
        <dbReference type="EMBL" id="OLP90939.1"/>
    </source>
</evidence>
<dbReference type="EMBL" id="LSRX01000687">
    <property type="protein sequence ID" value="OLP90939.1"/>
    <property type="molecule type" value="Genomic_DNA"/>
</dbReference>
<dbReference type="GO" id="GO:0016757">
    <property type="term" value="F:glycosyltransferase activity"/>
    <property type="evidence" value="ECO:0007669"/>
    <property type="project" value="InterPro"/>
</dbReference>
<evidence type="ECO:0000256" key="6">
    <source>
        <dbReference type="ARBA" id="ARBA00022729"/>
    </source>
</evidence>
<organism evidence="10 11">
    <name type="scientific">Symbiodinium microadriaticum</name>
    <name type="common">Dinoflagellate</name>
    <name type="synonym">Zooxanthella microadriatica</name>
    <dbReference type="NCBI Taxonomy" id="2951"/>
    <lineage>
        <taxon>Eukaryota</taxon>
        <taxon>Sar</taxon>
        <taxon>Alveolata</taxon>
        <taxon>Dinophyceae</taxon>
        <taxon>Suessiales</taxon>
        <taxon>Symbiodiniaceae</taxon>
        <taxon>Symbiodinium</taxon>
    </lineage>
</organism>
<evidence type="ECO:0000256" key="7">
    <source>
        <dbReference type="SAM" id="MobiDB-lite"/>
    </source>
</evidence>
<evidence type="ECO:0000256" key="3">
    <source>
        <dbReference type="ARBA" id="ARBA00022528"/>
    </source>
</evidence>
<feature type="domain" description="Glycosyl hydrolase family 13 catalytic" evidence="9">
    <location>
        <begin position="1201"/>
        <end position="1569"/>
    </location>
</feature>
<feature type="compositionally biased region" description="Low complexity" evidence="7">
    <location>
        <begin position="2216"/>
        <end position="2233"/>
    </location>
</feature>
<feature type="region of interest" description="Disordered" evidence="7">
    <location>
        <begin position="2290"/>
        <end position="2396"/>
    </location>
</feature>
<keyword evidence="10" id="KW-0378">Hydrolase</keyword>
<dbReference type="SUPFAM" id="SSF53448">
    <property type="entry name" value="Nucleotide-diphospho-sugar transferases"/>
    <property type="match status" value="1"/>
</dbReference>
<feature type="compositionally biased region" description="Low complexity" evidence="7">
    <location>
        <begin position="2290"/>
        <end position="2306"/>
    </location>
</feature>
<keyword evidence="11" id="KW-1185">Reference proteome</keyword>
<dbReference type="Proteomes" id="UP000186817">
    <property type="component" value="Unassembled WGS sequence"/>
</dbReference>